<dbReference type="RefSeq" id="XP_069302887.1">
    <property type="nucleotide sequence ID" value="XM_069455213.1"/>
</dbReference>
<comment type="caution">
    <text evidence="3">The sequence shown here is derived from an EMBL/GenBank/DDBJ whole genome shotgun (WGS) entry which is preliminary data.</text>
</comment>
<evidence type="ECO:0000313" key="3">
    <source>
        <dbReference type="EMBL" id="KAL1792303.1"/>
    </source>
</evidence>
<dbReference type="EMBL" id="JBHGVX010000009">
    <property type="protein sequence ID" value="KAL1792303.1"/>
    <property type="molecule type" value="Genomic_DNA"/>
</dbReference>
<dbReference type="PANTHER" id="PTHR28065">
    <property type="entry name" value="FREQUENIN"/>
    <property type="match status" value="1"/>
</dbReference>
<feature type="domain" description="Gag1-like clamp" evidence="2">
    <location>
        <begin position="67"/>
        <end position="229"/>
    </location>
</feature>
<feature type="region of interest" description="Disordered" evidence="1">
    <location>
        <begin position="26"/>
        <end position="92"/>
    </location>
</feature>
<reference evidence="3 4" key="1">
    <citation type="submission" date="2024-09" db="EMBL/GenBank/DDBJ databases">
        <title>T2T genomes of carrot and Alternaria dauci and their utility for understanding host-pathogen interaction during carrot leaf blight disease.</title>
        <authorList>
            <person name="Liu W."/>
            <person name="Xu S."/>
            <person name="Ou C."/>
            <person name="Liu X."/>
            <person name="Zhuang F."/>
            <person name="Deng X.W."/>
        </authorList>
    </citation>
    <scope>NUCLEOTIDE SEQUENCE [LARGE SCALE GENOMIC DNA]</scope>
    <source>
        <strain evidence="3 4">A2016</strain>
    </source>
</reference>
<dbReference type="PANTHER" id="PTHR28065:SF1">
    <property type="entry name" value="DUF4050 DOMAIN-CONTAINING PROTEIN"/>
    <property type="match status" value="1"/>
</dbReference>
<dbReference type="InterPro" id="IPR025124">
    <property type="entry name" value="Gag1-like_clamp"/>
</dbReference>
<dbReference type="Pfam" id="PF13259">
    <property type="entry name" value="clamp_Gag1-like"/>
    <property type="match status" value="1"/>
</dbReference>
<evidence type="ECO:0000256" key="1">
    <source>
        <dbReference type="SAM" id="MobiDB-lite"/>
    </source>
</evidence>
<dbReference type="InterPro" id="IPR053274">
    <property type="entry name" value="Fluconazole_resistance"/>
</dbReference>
<feature type="compositionally biased region" description="Basic and acidic residues" evidence="1">
    <location>
        <begin position="40"/>
        <end position="51"/>
    </location>
</feature>
<feature type="region of interest" description="Disordered" evidence="1">
    <location>
        <begin position="125"/>
        <end position="162"/>
    </location>
</feature>
<accession>A0ABR3U771</accession>
<dbReference type="Proteomes" id="UP001578633">
    <property type="component" value="Chromosome 9"/>
</dbReference>
<name>A0ABR3U771_9PLEO</name>
<organism evidence="3 4">
    <name type="scientific">Alternaria dauci</name>
    <dbReference type="NCBI Taxonomy" id="48095"/>
    <lineage>
        <taxon>Eukaryota</taxon>
        <taxon>Fungi</taxon>
        <taxon>Dikarya</taxon>
        <taxon>Ascomycota</taxon>
        <taxon>Pezizomycotina</taxon>
        <taxon>Dothideomycetes</taxon>
        <taxon>Pleosporomycetidae</taxon>
        <taxon>Pleosporales</taxon>
        <taxon>Pleosporineae</taxon>
        <taxon>Pleosporaceae</taxon>
        <taxon>Alternaria</taxon>
        <taxon>Alternaria sect. Porri</taxon>
    </lineage>
</organism>
<gene>
    <name evidence="3" type="ORF">ACET3X_008810</name>
</gene>
<proteinExistence type="predicted"/>
<evidence type="ECO:0000259" key="2">
    <source>
        <dbReference type="Pfam" id="PF13259"/>
    </source>
</evidence>
<feature type="compositionally biased region" description="Polar residues" evidence="1">
    <location>
        <begin position="150"/>
        <end position="162"/>
    </location>
</feature>
<sequence>MENNLPAARASRRHLEERLRNDWEYPDVPAAWSASDEEVRDAADFRQRYYGESESGDSGQEDEGTGPYRFDNPDSIGDAVASTREARRRRRRERLEREMKDNEGLRIWVQRRDVWTGAASVKKYGTNRQRHANRPSSAAGYSSEEHAATPTGSEAHSITSSATPDTFDLVPVAAPLLADNPIRASITPKAYKDIFQKIVVSSRTPSVPINLADMTKALVQGWKDTDEWPPRVGVPDPLAGNFLFHTPPHPPPPPFTGLRHDGDHGVAPVSAPATAPRNSVDLLRASALQRVAADHTTSSQCWSTG</sequence>
<evidence type="ECO:0000313" key="4">
    <source>
        <dbReference type="Proteomes" id="UP001578633"/>
    </source>
</evidence>
<protein>
    <recommendedName>
        <fullName evidence="2">Gag1-like clamp domain-containing protein</fullName>
    </recommendedName>
</protein>
<keyword evidence="4" id="KW-1185">Reference proteome</keyword>
<dbReference type="GeneID" id="96089132"/>